<sequence>MMSDGGQMARINTNASFVSNGRALKKRMCGMKVYVAMMVIVGVILLCIFAVALPAYFVTRDTEATKSRTSYPDGLTDAELLAGDGVFLDLIVDSLTPSSLEGNGEMMLAPTGSYEQISQNGVVYVRDAEYLSAAMGAEHSMVLSTGSSFNTDSLLFTLEPVKPLFDYPFDQYTVEFPVTVTKVTLTTGPENERVPISLLVTDRVAGWTADVSITAEEDYKV</sequence>
<name>A0A0G4GMV9_9ALVE</name>
<reference evidence="2" key="1">
    <citation type="submission" date="2014-11" db="EMBL/GenBank/DDBJ databases">
        <authorList>
            <person name="Otto D Thomas"/>
            <person name="Naeem Raeece"/>
        </authorList>
    </citation>
    <scope>NUCLEOTIDE SEQUENCE</scope>
</reference>
<evidence type="ECO:0000313" key="2">
    <source>
        <dbReference type="EMBL" id="CEM31465.1"/>
    </source>
</evidence>
<keyword evidence="1" id="KW-0472">Membrane</keyword>
<organism evidence="2">
    <name type="scientific">Chromera velia CCMP2878</name>
    <dbReference type="NCBI Taxonomy" id="1169474"/>
    <lineage>
        <taxon>Eukaryota</taxon>
        <taxon>Sar</taxon>
        <taxon>Alveolata</taxon>
        <taxon>Colpodellida</taxon>
        <taxon>Chromeraceae</taxon>
        <taxon>Chromera</taxon>
    </lineage>
</organism>
<accession>A0A0G4GMV9</accession>
<feature type="transmembrane region" description="Helical" evidence="1">
    <location>
        <begin position="33"/>
        <end position="57"/>
    </location>
</feature>
<evidence type="ECO:0000256" key="1">
    <source>
        <dbReference type="SAM" id="Phobius"/>
    </source>
</evidence>
<gene>
    <name evidence="2" type="ORF">Cvel_22581</name>
</gene>
<dbReference type="EMBL" id="CDMZ01001362">
    <property type="protein sequence ID" value="CEM31465.1"/>
    <property type="molecule type" value="Genomic_DNA"/>
</dbReference>
<keyword evidence="1" id="KW-1133">Transmembrane helix</keyword>
<protein>
    <submittedName>
        <fullName evidence="2">Uncharacterized protein</fullName>
    </submittedName>
</protein>
<feature type="non-terminal residue" evidence="2">
    <location>
        <position position="221"/>
    </location>
</feature>
<proteinExistence type="predicted"/>
<keyword evidence="1" id="KW-0812">Transmembrane</keyword>
<dbReference type="AlphaFoldDB" id="A0A0G4GMV9"/>